<name>A0A9D9DRI5_9BACT</name>
<comment type="caution">
    <text evidence="3">The sequence shown here is derived from an EMBL/GenBank/DDBJ whole genome shotgun (WGS) entry which is preliminary data.</text>
</comment>
<comment type="similarity">
    <text evidence="1">Belongs to the transglycosylase Slt family.</text>
</comment>
<evidence type="ECO:0000259" key="2">
    <source>
        <dbReference type="Pfam" id="PF01464"/>
    </source>
</evidence>
<dbReference type="PROSITE" id="PS00018">
    <property type="entry name" value="EF_HAND_1"/>
    <property type="match status" value="1"/>
</dbReference>
<proteinExistence type="inferred from homology"/>
<gene>
    <name evidence="3" type="ORF">IAB08_05615</name>
</gene>
<dbReference type="InterPro" id="IPR023346">
    <property type="entry name" value="Lysozyme-like_dom_sf"/>
</dbReference>
<protein>
    <submittedName>
        <fullName evidence="3">Transglycosylase SLT domain-containing protein</fullName>
    </submittedName>
</protein>
<feature type="domain" description="Transglycosylase SLT" evidence="2">
    <location>
        <begin position="23"/>
        <end position="99"/>
    </location>
</feature>
<reference evidence="3" key="1">
    <citation type="submission" date="2020-10" db="EMBL/GenBank/DDBJ databases">
        <authorList>
            <person name="Gilroy R."/>
        </authorList>
    </citation>
    <scope>NUCLEOTIDE SEQUENCE</scope>
    <source>
        <strain evidence="3">2889</strain>
    </source>
</reference>
<dbReference type="InterPro" id="IPR018247">
    <property type="entry name" value="EF_Hand_1_Ca_BS"/>
</dbReference>
<dbReference type="EMBL" id="JADIMZ010000086">
    <property type="protein sequence ID" value="MBO8432752.1"/>
    <property type="molecule type" value="Genomic_DNA"/>
</dbReference>
<evidence type="ECO:0000256" key="1">
    <source>
        <dbReference type="ARBA" id="ARBA00007734"/>
    </source>
</evidence>
<dbReference type="SUPFAM" id="SSF53955">
    <property type="entry name" value="Lysozyme-like"/>
    <property type="match status" value="1"/>
</dbReference>
<organism evidence="3 4">
    <name type="scientific">Candidatus Pullibacteroides excrementavium</name>
    <dbReference type="NCBI Taxonomy" id="2840905"/>
    <lineage>
        <taxon>Bacteria</taxon>
        <taxon>Pseudomonadati</taxon>
        <taxon>Bacteroidota</taxon>
        <taxon>Bacteroidia</taxon>
        <taxon>Bacteroidales</taxon>
        <taxon>Candidatus Pullibacteroides</taxon>
    </lineage>
</organism>
<dbReference type="PANTHER" id="PTHR37423:SF2">
    <property type="entry name" value="MEMBRANE-BOUND LYTIC MUREIN TRANSGLYCOSYLASE C"/>
    <property type="match status" value="1"/>
</dbReference>
<evidence type="ECO:0000313" key="3">
    <source>
        <dbReference type="EMBL" id="MBO8432752.1"/>
    </source>
</evidence>
<sequence length="172" mass="19038">MILEERYKGKDKTIFMQNLRGVARRLGIRPEWLLAVMWKESRLEPGALNGSTGASGLIQFMPATASGLGTSAEAIRQMDGSEQLHYVEKYLKPYKGRMDSYEDVYLAVFFPAGLGKADSWVLHSSALPASVVAASNPAVDMDDDGQITVAEFRRYCYSGFTDAESAELKKKE</sequence>
<dbReference type="Pfam" id="PF01464">
    <property type="entry name" value="SLT"/>
    <property type="match status" value="1"/>
</dbReference>
<accession>A0A9D9DRI5</accession>
<dbReference type="InterPro" id="IPR008258">
    <property type="entry name" value="Transglycosylase_SLT_dom_1"/>
</dbReference>
<dbReference type="AlphaFoldDB" id="A0A9D9DRI5"/>
<reference evidence="3" key="2">
    <citation type="journal article" date="2021" name="PeerJ">
        <title>Extensive microbial diversity within the chicken gut microbiome revealed by metagenomics and culture.</title>
        <authorList>
            <person name="Gilroy R."/>
            <person name="Ravi A."/>
            <person name="Getino M."/>
            <person name="Pursley I."/>
            <person name="Horton D.L."/>
            <person name="Alikhan N.F."/>
            <person name="Baker D."/>
            <person name="Gharbi K."/>
            <person name="Hall N."/>
            <person name="Watson M."/>
            <person name="Adriaenssens E.M."/>
            <person name="Foster-Nyarko E."/>
            <person name="Jarju S."/>
            <person name="Secka A."/>
            <person name="Antonio M."/>
            <person name="Oren A."/>
            <person name="Chaudhuri R.R."/>
            <person name="La Ragione R."/>
            <person name="Hildebrand F."/>
            <person name="Pallen M.J."/>
        </authorList>
    </citation>
    <scope>NUCLEOTIDE SEQUENCE</scope>
    <source>
        <strain evidence="3">2889</strain>
    </source>
</reference>
<evidence type="ECO:0000313" key="4">
    <source>
        <dbReference type="Proteomes" id="UP000823612"/>
    </source>
</evidence>
<dbReference type="Gene3D" id="1.10.530.10">
    <property type="match status" value="1"/>
</dbReference>
<dbReference type="CDD" id="cd00254">
    <property type="entry name" value="LT-like"/>
    <property type="match status" value="1"/>
</dbReference>
<dbReference type="PANTHER" id="PTHR37423">
    <property type="entry name" value="SOLUBLE LYTIC MUREIN TRANSGLYCOSYLASE-RELATED"/>
    <property type="match status" value="1"/>
</dbReference>
<dbReference type="Proteomes" id="UP000823612">
    <property type="component" value="Unassembled WGS sequence"/>
</dbReference>